<dbReference type="EMBL" id="HBGH01010493">
    <property type="protein sequence ID" value="CAD9233705.1"/>
    <property type="molecule type" value="Transcribed_RNA"/>
</dbReference>
<feature type="region of interest" description="Disordered" evidence="1">
    <location>
        <begin position="147"/>
        <end position="172"/>
    </location>
</feature>
<dbReference type="InterPro" id="IPR009297">
    <property type="entry name" value="DUF952"/>
</dbReference>
<reference evidence="2" key="1">
    <citation type="submission" date="2021-01" db="EMBL/GenBank/DDBJ databases">
        <authorList>
            <person name="Corre E."/>
            <person name="Pelletier E."/>
            <person name="Niang G."/>
            <person name="Scheremetjew M."/>
            <person name="Finn R."/>
            <person name="Kale V."/>
            <person name="Holt S."/>
            <person name="Cochrane G."/>
            <person name="Meng A."/>
            <person name="Brown T."/>
            <person name="Cohen L."/>
        </authorList>
    </citation>
    <scope>NUCLEOTIDE SEQUENCE</scope>
    <source>
        <strain evidence="2">SAG 36.94</strain>
    </source>
</reference>
<dbReference type="Pfam" id="PF06108">
    <property type="entry name" value="DUF952"/>
    <property type="match status" value="1"/>
</dbReference>
<feature type="region of interest" description="Disordered" evidence="1">
    <location>
        <begin position="78"/>
        <end position="105"/>
    </location>
</feature>
<dbReference type="Gene3D" id="3.20.170.20">
    <property type="entry name" value="Protein of unknown function DUF952"/>
    <property type="match status" value="1"/>
</dbReference>
<protein>
    <recommendedName>
        <fullName evidence="3">DUF952 domain-containing protein</fullName>
    </recommendedName>
</protein>
<gene>
    <name evidence="2" type="ORF">CCAE0312_LOCUS5791</name>
</gene>
<evidence type="ECO:0008006" key="3">
    <source>
        <dbReference type="Google" id="ProtNLM"/>
    </source>
</evidence>
<accession>A0A7S1TEQ3</accession>
<name>A0A7S1TEQ3_9RHOD</name>
<dbReference type="AlphaFoldDB" id="A0A7S1TEQ3"/>
<feature type="compositionally biased region" description="Basic and acidic residues" evidence="1">
    <location>
        <begin position="80"/>
        <end position="105"/>
    </location>
</feature>
<evidence type="ECO:0000256" key="1">
    <source>
        <dbReference type="SAM" id="MobiDB-lite"/>
    </source>
</evidence>
<organism evidence="2">
    <name type="scientific">Compsopogon caeruleus</name>
    <dbReference type="NCBI Taxonomy" id="31354"/>
    <lineage>
        <taxon>Eukaryota</taxon>
        <taxon>Rhodophyta</taxon>
        <taxon>Compsopogonophyceae</taxon>
        <taxon>Compsopogonales</taxon>
        <taxon>Compsopogonaceae</taxon>
        <taxon>Compsopogon</taxon>
    </lineage>
</organism>
<sequence length="230" mass="25373">MDELPASYIYHLVPVELWESQRGHDWFAPPDLGVVGYLHCSDSIETTLKVANKFYRGCGGDFVVLKIDRSLLQSPVRYESPAEVHGGKSPYRHDDQAHHDSHPHSHRLDIAVHAANRAPSEVQGSLDHASASTTLARVHSDNLLASDDAEDTDSRLPNLTHTSSISRPGSGAVRKSLTRLEGLHAKLQPDHDMERPILFPHIYGPVNIGAIVDESTCVREPTTGEFLRVS</sequence>
<dbReference type="SUPFAM" id="SSF56399">
    <property type="entry name" value="ADP-ribosylation"/>
    <property type="match status" value="1"/>
</dbReference>
<proteinExistence type="predicted"/>
<feature type="compositionally biased region" description="Polar residues" evidence="1">
    <location>
        <begin position="155"/>
        <end position="167"/>
    </location>
</feature>
<evidence type="ECO:0000313" key="2">
    <source>
        <dbReference type="EMBL" id="CAD9233705.1"/>
    </source>
</evidence>